<feature type="transmembrane region" description="Helical" evidence="2">
    <location>
        <begin position="74"/>
        <end position="92"/>
    </location>
</feature>
<dbReference type="RefSeq" id="XP_056045807.1">
    <property type="nucleotide sequence ID" value="XM_056191613.1"/>
</dbReference>
<comment type="caution">
    <text evidence="3">The sequence shown here is derived from an EMBL/GenBank/DDBJ whole genome shotgun (WGS) entry which is preliminary data.</text>
</comment>
<evidence type="ECO:0000256" key="2">
    <source>
        <dbReference type="SAM" id="Phobius"/>
    </source>
</evidence>
<evidence type="ECO:0000256" key="1">
    <source>
        <dbReference type="SAM" id="MobiDB-lite"/>
    </source>
</evidence>
<evidence type="ECO:0008006" key="5">
    <source>
        <dbReference type="Google" id="ProtNLM"/>
    </source>
</evidence>
<proteinExistence type="predicted"/>
<gene>
    <name evidence="3" type="ORF">POJ06DRAFT_82236</name>
</gene>
<dbReference type="AlphaFoldDB" id="A0AAD7QVN3"/>
<dbReference type="Proteomes" id="UP001217417">
    <property type="component" value="Unassembled WGS sequence"/>
</dbReference>
<keyword evidence="2" id="KW-0472">Membrane</keyword>
<evidence type="ECO:0000313" key="3">
    <source>
        <dbReference type="EMBL" id="KAJ8102357.1"/>
    </source>
</evidence>
<protein>
    <recommendedName>
        <fullName evidence="5">Tetraspanin Tsp3</fullName>
    </recommendedName>
</protein>
<organism evidence="3 4">
    <name type="scientific">Lipomyces tetrasporus</name>
    <dbReference type="NCBI Taxonomy" id="54092"/>
    <lineage>
        <taxon>Eukaryota</taxon>
        <taxon>Fungi</taxon>
        <taxon>Dikarya</taxon>
        <taxon>Ascomycota</taxon>
        <taxon>Saccharomycotina</taxon>
        <taxon>Lipomycetes</taxon>
        <taxon>Lipomycetales</taxon>
        <taxon>Lipomycetaceae</taxon>
        <taxon>Lipomyces</taxon>
    </lineage>
</organism>
<feature type="transmembrane region" description="Helical" evidence="2">
    <location>
        <begin position="181"/>
        <end position="199"/>
    </location>
</feature>
<name>A0AAD7QVN3_9ASCO</name>
<keyword evidence="2" id="KW-1133">Transmembrane helix</keyword>
<reference evidence="3" key="1">
    <citation type="submission" date="2023-03" db="EMBL/GenBank/DDBJ databases">
        <title>Near-Complete genome sequence of Lipomyces tetrasporous NRRL Y-64009, an oleaginous yeast capable of growing on lignocellulosic hydrolysates.</title>
        <authorList>
            <consortium name="Lawrence Berkeley National Laboratory"/>
            <person name="Jagtap S.S."/>
            <person name="Liu J.-J."/>
            <person name="Walukiewicz H.E."/>
            <person name="Pangilinan J."/>
            <person name="Lipzen A."/>
            <person name="Ahrendt S."/>
            <person name="Koriabine M."/>
            <person name="Cobaugh K."/>
            <person name="Salamov A."/>
            <person name="Yoshinaga Y."/>
            <person name="Ng V."/>
            <person name="Daum C."/>
            <person name="Grigoriev I.V."/>
            <person name="Slininger P.J."/>
            <person name="Dien B.S."/>
            <person name="Jin Y.-S."/>
            <person name="Rao C.V."/>
        </authorList>
    </citation>
    <scope>NUCLEOTIDE SEQUENCE</scope>
    <source>
        <strain evidence="3">NRRL Y-64009</strain>
    </source>
</reference>
<evidence type="ECO:0000313" key="4">
    <source>
        <dbReference type="Proteomes" id="UP001217417"/>
    </source>
</evidence>
<feature type="transmembrane region" description="Helical" evidence="2">
    <location>
        <begin position="40"/>
        <end position="62"/>
    </location>
</feature>
<dbReference type="EMBL" id="JARPMG010000003">
    <property type="protein sequence ID" value="KAJ8102357.1"/>
    <property type="molecule type" value="Genomic_DNA"/>
</dbReference>
<keyword evidence="4" id="KW-1185">Reference proteome</keyword>
<keyword evidence="2" id="KW-0812">Transmembrane</keyword>
<feature type="region of interest" description="Disordered" evidence="1">
    <location>
        <begin position="210"/>
        <end position="260"/>
    </location>
</feature>
<accession>A0AAD7QVN3</accession>
<sequence>MMDASKRKRMVFAVSALLTILLQLIGLLQLSNVIRLRLPIHPVVPILAVFLPVVTLFLALVPVACQRGFAERRFVYPVVVAGNIVFTGHVLGRLCGRFVRSNGTKCYEARWQHWFEHKSCKIGKIERALQCCGFSTPYDRAFPFAENDASESDLCVQEYGFADACAGKWAAKTEMVAKSCMFVFFMVLLASFVCLFRWIRAYKTKKQLSGLDAGSEDDEPYVDDTREPDESSKMMPALTAAVEQATPSDDPPSYSVVARP</sequence>
<dbReference type="GeneID" id="80886779"/>
<feature type="compositionally biased region" description="Basic and acidic residues" evidence="1">
    <location>
        <begin position="223"/>
        <end position="232"/>
    </location>
</feature>